<name>A0ABW5B9N2_9BACT</name>
<accession>A0ABW5B9N2</accession>
<gene>
    <name evidence="2" type="ORF">ACFSKV_08805</name>
</gene>
<feature type="signal peptide" evidence="1">
    <location>
        <begin position="1"/>
        <end position="21"/>
    </location>
</feature>
<evidence type="ECO:0000256" key="1">
    <source>
        <dbReference type="SAM" id="SignalP"/>
    </source>
</evidence>
<dbReference type="Gene3D" id="3.90.420.10">
    <property type="entry name" value="Oxidoreductase, molybdopterin-binding domain"/>
    <property type="match status" value="1"/>
</dbReference>
<dbReference type="SUPFAM" id="SSF56524">
    <property type="entry name" value="Oxidoreductase molybdopterin-binding domain"/>
    <property type="match status" value="1"/>
</dbReference>
<proteinExistence type="predicted"/>
<evidence type="ECO:0000313" key="3">
    <source>
        <dbReference type="Proteomes" id="UP001597414"/>
    </source>
</evidence>
<organism evidence="2 3">
    <name type="scientific">Shivajiella indica</name>
    <dbReference type="NCBI Taxonomy" id="872115"/>
    <lineage>
        <taxon>Bacteria</taxon>
        <taxon>Pseudomonadati</taxon>
        <taxon>Bacteroidota</taxon>
        <taxon>Cytophagia</taxon>
        <taxon>Cytophagales</taxon>
        <taxon>Cyclobacteriaceae</taxon>
        <taxon>Shivajiella</taxon>
    </lineage>
</organism>
<evidence type="ECO:0000313" key="2">
    <source>
        <dbReference type="EMBL" id="MFD2201663.1"/>
    </source>
</evidence>
<dbReference type="Proteomes" id="UP001597414">
    <property type="component" value="Unassembled WGS sequence"/>
</dbReference>
<sequence length="171" mass="19204">MKSIINTVLLPLLFLMLFNSCGEKTVAQSYQHATIKFTGEFPNPFELSMEDLKSMPQSEVPGKDKDEKIHRFQGVFLIDLLKKGGLEFGTGLKGKNQAQYLLVEAADGYKVIFSLPEIDPEFSGKQIIVAHSRDGIALEEGVGPFRFVVPEEKLHARWIREVVAIKLIKVE</sequence>
<dbReference type="RefSeq" id="WP_380801588.1">
    <property type="nucleotide sequence ID" value="NZ_JBHUIV010000014.1"/>
</dbReference>
<comment type="caution">
    <text evidence="2">The sequence shown here is derived from an EMBL/GenBank/DDBJ whole genome shotgun (WGS) entry which is preliminary data.</text>
</comment>
<keyword evidence="3" id="KW-1185">Reference proteome</keyword>
<protein>
    <submittedName>
        <fullName evidence="2">Molybdopterin-binding protein</fullName>
    </submittedName>
</protein>
<feature type="chain" id="PRO_5045536957" evidence="1">
    <location>
        <begin position="22"/>
        <end position="171"/>
    </location>
</feature>
<reference evidence="3" key="1">
    <citation type="journal article" date="2019" name="Int. J. Syst. Evol. Microbiol.">
        <title>The Global Catalogue of Microorganisms (GCM) 10K type strain sequencing project: providing services to taxonomists for standard genome sequencing and annotation.</title>
        <authorList>
            <consortium name="The Broad Institute Genomics Platform"/>
            <consortium name="The Broad Institute Genome Sequencing Center for Infectious Disease"/>
            <person name="Wu L."/>
            <person name="Ma J."/>
        </authorList>
    </citation>
    <scope>NUCLEOTIDE SEQUENCE [LARGE SCALE GENOMIC DNA]</scope>
    <source>
        <strain evidence="3">KCTC 19812</strain>
    </source>
</reference>
<dbReference type="InterPro" id="IPR036374">
    <property type="entry name" value="OxRdtase_Mopterin-bd_sf"/>
</dbReference>
<dbReference type="EMBL" id="JBHUIV010000014">
    <property type="protein sequence ID" value="MFD2201663.1"/>
    <property type="molecule type" value="Genomic_DNA"/>
</dbReference>
<keyword evidence="1" id="KW-0732">Signal</keyword>